<feature type="transmembrane region" description="Helical" evidence="6">
    <location>
        <begin position="21"/>
        <end position="41"/>
    </location>
</feature>
<feature type="transmembrane region" description="Helical" evidence="6">
    <location>
        <begin position="317"/>
        <end position="335"/>
    </location>
</feature>
<reference evidence="7 8" key="1">
    <citation type="submission" date="2018-10" db="EMBL/GenBank/DDBJ databases">
        <title>Genomic Encyclopedia of Archaeal and Bacterial Type Strains, Phase II (KMG-II): from individual species to whole genera.</title>
        <authorList>
            <person name="Goeker M."/>
        </authorList>
    </citation>
    <scope>NUCLEOTIDE SEQUENCE [LARGE SCALE GENOMIC DNA]</scope>
    <source>
        <strain evidence="7 8">DSM 18602</strain>
    </source>
</reference>
<feature type="transmembrane region" description="Helical" evidence="6">
    <location>
        <begin position="61"/>
        <end position="81"/>
    </location>
</feature>
<accession>A0A495J7J4</accession>
<dbReference type="PANTHER" id="PTHR23519">
    <property type="entry name" value="AUTOPHAGY-RELATED PROTEIN 22"/>
    <property type="match status" value="1"/>
</dbReference>
<proteinExistence type="predicted"/>
<evidence type="ECO:0000256" key="4">
    <source>
        <dbReference type="ARBA" id="ARBA00022989"/>
    </source>
</evidence>
<feature type="transmembrane region" description="Helical" evidence="6">
    <location>
        <begin position="254"/>
        <end position="275"/>
    </location>
</feature>
<dbReference type="EMBL" id="RBKU01000001">
    <property type="protein sequence ID" value="RKR84857.1"/>
    <property type="molecule type" value="Genomic_DNA"/>
</dbReference>
<dbReference type="SUPFAM" id="SSF103473">
    <property type="entry name" value="MFS general substrate transporter"/>
    <property type="match status" value="1"/>
</dbReference>
<feature type="transmembrane region" description="Helical" evidence="6">
    <location>
        <begin position="118"/>
        <end position="139"/>
    </location>
</feature>
<evidence type="ECO:0000256" key="5">
    <source>
        <dbReference type="ARBA" id="ARBA00023136"/>
    </source>
</evidence>
<evidence type="ECO:0000256" key="3">
    <source>
        <dbReference type="ARBA" id="ARBA00022692"/>
    </source>
</evidence>
<protein>
    <submittedName>
        <fullName evidence="7">UMF1 family MFS transporter</fullName>
    </submittedName>
</protein>
<feature type="transmembrane region" description="Helical" evidence="6">
    <location>
        <begin position="160"/>
        <end position="179"/>
    </location>
</feature>
<organism evidence="7 8">
    <name type="scientific">Mucilaginibacter gracilis</name>
    <dbReference type="NCBI Taxonomy" id="423350"/>
    <lineage>
        <taxon>Bacteria</taxon>
        <taxon>Pseudomonadati</taxon>
        <taxon>Bacteroidota</taxon>
        <taxon>Sphingobacteriia</taxon>
        <taxon>Sphingobacteriales</taxon>
        <taxon>Sphingobacteriaceae</taxon>
        <taxon>Mucilaginibacter</taxon>
    </lineage>
</organism>
<feature type="transmembrane region" description="Helical" evidence="6">
    <location>
        <begin position="93"/>
        <end position="112"/>
    </location>
</feature>
<feature type="transmembrane region" description="Helical" evidence="6">
    <location>
        <begin position="411"/>
        <end position="430"/>
    </location>
</feature>
<dbReference type="Pfam" id="PF11700">
    <property type="entry name" value="ATG22"/>
    <property type="match status" value="1"/>
</dbReference>
<evidence type="ECO:0000256" key="1">
    <source>
        <dbReference type="ARBA" id="ARBA00004127"/>
    </source>
</evidence>
<keyword evidence="5 6" id="KW-0472">Membrane</keyword>
<dbReference type="InterPro" id="IPR036259">
    <property type="entry name" value="MFS_trans_sf"/>
</dbReference>
<feature type="transmembrane region" description="Helical" evidence="6">
    <location>
        <begin position="191"/>
        <end position="213"/>
    </location>
</feature>
<name>A0A495J7J4_9SPHI</name>
<dbReference type="AlphaFoldDB" id="A0A495J7J4"/>
<evidence type="ECO:0000256" key="2">
    <source>
        <dbReference type="ARBA" id="ARBA00022448"/>
    </source>
</evidence>
<keyword evidence="8" id="KW-1185">Reference proteome</keyword>
<feature type="transmembrane region" description="Helical" evidence="6">
    <location>
        <begin position="341"/>
        <end position="358"/>
    </location>
</feature>
<dbReference type="Gene3D" id="1.20.1250.20">
    <property type="entry name" value="MFS general substrate transporter like domains"/>
    <property type="match status" value="1"/>
</dbReference>
<dbReference type="InterPro" id="IPR050495">
    <property type="entry name" value="ATG22/LtaA_families"/>
</dbReference>
<evidence type="ECO:0000256" key="6">
    <source>
        <dbReference type="SAM" id="Phobius"/>
    </source>
</evidence>
<dbReference type="OrthoDB" id="9768783at2"/>
<keyword evidence="3 6" id="KW-0812">Transmembrane</keyword>
<feature type="transmembrane region" description="Helical" evidence="6">
    <location>
        <begin position="287"/>
        <end position="305"/>
    </location>
</feature>
<dbReference type="PANTHER" id="PTHR23519:SF1">
    <property type="entry name" value="AUTOPHAGY-RELATED PROTEIN 22"/>
    <property type="match status" value="1"/>
</dbReference>
<comment type="caution">
    <text evidence="7">The sequence shown here is derived from an EMBL/GenBank/DDBJ whole genome shotgun (WGS) entry which is preliminary data.</text>
</comment>
<dbReference type="GO" id="GO:0012505">
    <property type="term" value="C:endomembrane system"/>
    <property type="evidence" value="ECO:0007669"/>
    <property type="project" value="UniProtKB-SubCell"/>
</dbReference>
<dbReference type="RefSeq" id="WP_121200775.1">
    <property type="nucleotide sequence ID" value="NZ_RBKU01000001.1"/>
</dbReference>
<comment type="subcellular location">
    <subcellularLocation>
        <location evidence="1">Endomembrane system</location>
        <topology evidence="1">Multi-pass membrane protein</topology>
    </subcellularLocation>
</comment>
<keyword evidence="2" id="KW-0813">Transport</keyword>
<evidence type="ECO:0000313" key="8">
    <source>
        <dbReference type="Proteomes" id="UP000268007"/>
    </source>
</evidence>
<dbReference type="InterPro" id="IPR024671">
    <property type="entry name" value="Atg22-like"/>
</dbReference>
<evidence type="ECO:0000313" key="7">
    <source>
        <dbReference type="EMBL" id="RKR84857.1"/>
    </source>
</evidence>
<dbReference type="Proteomes" id="UP000268007">
    <property type="component" value="Unassembled WGS sequence"/>
</dbReference>
<keyword evidence="4 6" id="KW-1133">Transmembrane helix</keyword>
<sequence length="443" mass="48987">MSEKNNKKTIWAWCMFDWANQAYNMVITSTIFPAYFVFVTTNNPTKSDMVTFFGHKYVNTVLSNYVLGLSYLVVVALLPILTSIADYRGNKKLYLQLFTWLGSLACAGLFFFDKGTPLEIPMICFALASIGYCGGFVFYNSYLPQIATADKQDAVSAKGFIYGYVGSIVVQLICFVVVLKPQLFGITEVDYLPARISFVIVFVWWISFSFIAFKMLPKGVPNAGAHNYNVLTGGFKELAKVFGKVRKMPLMKRFLSAFFFYSVGVQTIMLVAANFAAKELKMPDADLIVIILIIQVVAVAGAVIASKASAKYGNTKTLVGLVTVWTLICCCVYFVANEAQFAVAAVVVGLVMGGVQSLSRSTFSKYLPENIPDTASYFSFYDVTEKLSIVVGLLCFAKVEDWRHEMRDSALALDCFFAVGLFLLVALLVYENKATKGKLAPLI</sequence>
<gene>
    <name evidence="7" type="ORF">BDD43_5110</name>
</gene>